<name>A0ABY0SEG3_9RHOB</name>
<accession>A0ABY0SEG3</accession>
<dbReference type="EMBL" id="FNJD01000010">
    <property type="protein sequence ID" value="SDP15707.1"/>
    <property type="molecule type" value="Genomic_DNA"/>
</dbReference>
<proteinExistence type="predicted"/>
<protein>
    <recommendedName>
        <fullName evidence="3">Phage integrase, N-terminal SAM-like domain</fullName>
    </recommendedName>
</protein>
<comment type="caution">
    <text evidence="1">The sequence shown here is derived from an EMBL/GenBank/DDBJ whole genome shotgun (WGS) entry which is preliminary data.</text>
</comment>
<evidence type="ECO:0008006" key="3">
    <source>
        <dbReference type="Google" id="ProtNLM"/>
    </source>
</evidence>
<reference evidence="1 2" key="1">
    <citation type="submission" date="2016-10" db="EMBL/GenBank/DDBJ databases">
        <authorList>
            <person name="Varghese N."/>
            <person name="Submissions S."/>
        </authorList>
    </citation>
    <scope>NUCLEOTIDE SEQUENCE [LARGE SCALE GENOMIC DNA]</scope>
    <source>
        <strain evidence="1 2">DSM 17584</strain>
    </source>
</reference>
<dbReference type="RefSeq" id="WP_037941664.1">
    <property type="nucleotide sequence ID" value="NZ_FNJD01000010.1"/>
</dbReference>
<gene>
    <name evidence="1" type="ORF">SAMN04488512_11082</name>
</gene>
<organism evidence="1 2">
    <name type="scientific">Sulfitobacter litoralis</name>
    <dbReference type="NCBI Taxonomy" id="335975"/>
    <lineage>
        <taxon>Bacteria</taxon>
        <taxon>Pseudomonadati</taxon>
        <taxon>Pseudomonadota</taxon>
        <taxon>Alphaproteobacteria</taxon>
        <taxon>Rhodobacterales</taxon>
        <taxon>Roseobacteraceae</taxon>
        <taxon>Sulfitobacter</taxon>
    </lineage>
</organism>
<sequence length="75" mass="8724">MSDQYVPALRQRFLEDMQIKGLQPKTQTMYLRGMRDFLLFKLNAPVLREPKNYRTPANGQYQAPVFAVSSDCLAR</sequence>
<dbReference type="Proteomes" id="UP000198646">
    <property type="component" value="Unassembled WGS sequence"/>
</dbReference>
<evidence type="ECO:0000313" key="1">
    <source>
        <dbReference type="EMBL" id="SDP15707.1"/>
    </source>
</evidence>
<evidence type="ECO:0000313" key="2">
    <source>
        <dbReference type="Proteomes" id="UP000198646"/>
    </source>
</evidence>
<keyword evidence="2" id="KW-1185">Reference proteome</keyword>